<feature type="domain" description="Transposase IS4-like" evidence="1">
    <location>
        <begin position="220"/>
        <end position="355"/>
    </location>
</feature>
<accession>A0A0M6WR05</accession>
<dbReference type="EMBL" id="CVRR01000033">
    <property type="protein sequence ID" value="CRL40056.1"/>
    <property type="molecule type" value="Genomic_DNA"/>
</dbReference>
<gene>
    <name evidence="2" type="ORF">M72_08171</name>
</gene>
<dbReference type="InterPro" id="IPR002559">
    <property type="entry name" value="Transposase_11"/>
</dbReference>
<reference evidence="3" key="1">
    <citation type="submission" date="2015-05" db="EMBL/GenBank/DDBJ databases">
        <authorList>
            <consortium name="Pathogen Informatics"/>
        </authorList>
    </citation>
    <scope>NUCLEOTIDE SEQUENCE [LARGE SCALE GENOMIC DNA]</scope>
    <source>
        <strain evidence="3">M72</strain>
    </source>
</reference>
<protein>
    <recommendedName>
        <fullName evidence="1">Transposase IS4-like domain-containing protein</fullName>
    </recommendedName>
</protein>
<proteinExistence type="predicted"/>
<name>A0A0M6WR05_9FIRM</name>
<dbReference type="OrthoDB" id="9788616at2"/>
<evidence type="ECO:0000313" key="2">
    <source>
        <dbReference type="EMBL" id="CRL40056.1"/>
    </source>
</evidence>
<keyword evidence="3" id="KW-1185">Reference proteome</keyword>
<dbReference type="GO" id="GO:0006313">
    <property type="term" value="P:DNA transposition"/>
    <property type="evidence" value="ECO:0007669"/>
    <property type="project" value="InterPro"/>
</dbReference>
<dbReference type="AlphaFoldDB" id="A0A0M6WR05"/>
<dbReference type="RefSeq" id="WP_055068156.1">
    <property type="nucleotide sequence ID" value="NZ_CP173697.1"/>
</dbReference>
<evidence type="ECO:0000313" key="3">
    <source>
        <dbReference type="Proteomes" id="UP000049979"/>
    </source>
</evidence>
<sequence>MSRKQERAKKKLEKNPIAECNKIQNKYYPELFAKFADVNDPRNQSYIDYPVRVMLGTMYYKCIGGISSIQEMTRKFNDDEVVENLYLFMGETKKEYLPHGVTENEFLARLNPVELEKMQKDIAYSMIRRKTFDGARVLKKWQIIIDATELDEGYQKKNEYYLSRCYNRGEADEFTRYHRSVLEVKLYLGNNLVCSIASEPIQNSEEYINQSEEKVKQDCESKAFIRLAEKIKKRFPRLPVVITADGLYVSQKVIQTCTDNGWDYIVRYKEGSASSIAKEYQSLPEKEKIGSEIEYQNQIIFQSLDVNLIYYTEKKIKSDEKEQITEFAWITNITITKSNARKIVSAGRSRWKIENQGFNRQKHWQGNIEHACSWNEQAQKNHYLMEQIADFIKQLYEYYYLEKNEIKKLQKNISPELLASFGRQLTKPEDIKAELHSAVLN</sequence>
<dbReference type="Proteomes" id="UP000049979">
    <property type="component" value="Unassembled WGS sequence"/>
</dbReference>
<dbReference type="Pfam" id="PF01609">
    <property type="entry name" value="DDE_Tnp_1"/>
    <property type="match status" value="1"/>
</dbReference>
<dbReference type="GO" id="GO:0003677">
    <property type="term" value="F:DNA binding"/>
    <property type="evidence" value="ECO:0007669"/>
    <property type="project" value="InterPro"/>
</dbReference>
<evidence type="ECO:0000259" key="1">
    <source>
        <dbReference type="Pfam" id="PF01609"/>
    </source>
</evidence>
<dbReference type="GO" id="GO:0004803">
    <property type="term" value="F:transposase activity"/>
    <property type="evidence" value="ECO:0007669"/>
    <property type="project" value="InterPro"/>
</dbReference>
<dbReference type="SUPFAM" id="SSF53098">
    <property type="entry name" value="Ribonuclease H-like"/>
    <property type="match status" value="1"/>
</dbReference>
<dbReference type="InterPro" id="IPR012337">
    <property type="entry name" value="RNaseH-like_sf"/>
</dbReference>
<organism evidence="2 3">
    <name type="scientific">Roseburia faecis</name>
    <dbReference type="NCBI Taxonomy" id="301302"/>
    <lineage>
        <taxon>Bacteria</taxon>
        <taxon>Bacillati</taxon>
        <taxon>Bacillota</taxon>
        <taxon>Clostridia</taxon>
        <taxon>Lachnospirales</taxon>
        <taxon>Lachnospiraceae</taxon>
        <taxon>Roseburia</taxon>
    </lineage>
</organism>